<dbReference type="AlphaFoldDB" id="A0A0F9HTT6"/>
<dbReference type="Pfam" id="PF03237">
    <property type="entry name" value="Terminase_6N"/>
    <property type="match status" value="1"/>
</dbReference>
<gene>
    <name evidence="1" type="ORF">LCGC14_1664870</name>
</gene>
<sequence>MAHQLVIILKNRQIGCTWLVAGYAIWKAIFRKAQNIIIISKGELQAAEVLDYCRFMYESLPEWLQPIRDKDRMGLLAFPELGSKIRALSATSAAGVGFGAASLVIFDENDFHPNDEDNYVEVKPMIDAGSGQLVILSAPNRTRVNSTFKRLWRGARKNENNFHPIMLPFGVVPHHTDEWFAERKKEYTPKDLETRYFKTEQEALSVTTAGKFFDMDALGIIASRGLDRPMENPDFDTRNGLVKIYREPVAGEQYIAYADPSMGKEDPSHVVIANAFTLEEYAHYHAMKPGGEVAVVFDELVRWYNKAKNSFEGNAQGGQAFREVVERLNTPNQQTRRDPFGKLIPGKKGYYMTHPLKREMFGNLGNLIYNRK</sequence>
<dbReference type="EMBL" id="LAZR01014204">
    <property type="protein sequence ID" value="KKM18527.1"/>
    <property type="molecule type" value="Genomic_DNA"/>
</dbReference>
<reference evidence="1" key="1">
    <citation type="journal article" date="2015" name="Nature">
        <title>Complex archaea that bridge the gap between prokaryotes and eukaryotes.</title>
        <authorList>
            <person name="Spang A."/>
            <person name="Saw J.H."/>
            <person name="Jorgensen S.L."/>
            <person name="Zaremba-Niedzwiedzka K."/>
            <person name="Martijn J."/>
            <person name="Lind A.E."/>
            <person name="van Eijk R."/>
            <person name="Schleper C."/>
            <person name="Guy L."/>
            <person name="Ettema T.J."/>
        </authorList>
    </citation>
    <scope>NUCLEOTIDE SEQUENCE</scope>
</reference>
<feature type="non-terminal residue" evidence="1">
    <location>
        <position position="372"/>
    </location>
</feature>
<evidence type="ECO:0000313" key="1">
    <source>
        <dbReference type="EMBL" id="KKM18527.1"/>
    </source>
</evidence>
<proteinExistence type="predicted"/>
<organism evidence="1">
    <name type="scientific">marine sediment metagenome</name>
    <dbReference type="NCBI Taxonomy" id="412755"/>
    <lineage>
        <taxon>unclassified sequences</taxon>
        <taxon>metagenomes</taxon>
        <taxon>ecological metagenomes</taxon>
    </lineage>
</organism>
<dbReference type="Gene3D" id="3.30.420.240">
    <property type="match status" value="1"/>
</dbReference>
<protein>
    <submittedName>
        <fullName evidence="1">Uncharacterized protein</fullName>
    </submittedName>
</protein>
<dbReference type="InterPro" id="IPR027417">
    <property type="entry name" value="P-loop_NTPase"/>
</dbReference>
<dbReference type="Gene3D" id="3.40.50.300">
    <property type="entry name" value="P-loop containing nucleotide triphosphate hydrolases"/>
    <property type="match status" value="1"/>
</dbReference>
<name>A0A0F9HTT6_9ZZZZ</name>
<accession>A0A0F9HTT6</accession>
<comment type="caution">
    <text evidence="1">The sequence shown here is derived from an EMBL/GenBank/DDBJ whole genome shotgun (WGS) entry which is preliminary data.</text>
</comment>